<keyword evidence="2" id="KW-1185">Reference proteome</keyword>
<proteinExistence type="predicted"/>
<reference evidence="1 2" key="1">
    <citation type="submission" date="2018-03" db="EMBL/GenBank/DDBJ databases">
        <title>Genomic Encyclopedia of Archaeal and Bacterial Type Strains, Phase II (KMG-II): from individual species to whole genera.</title>
        <authorList>
            <person name="Goeker M."/>
        </authorList>
    </citation>
    <scope>NUCLEOTIDE SEQUENCE [LARGE SCALE GENOMIC DNA]</scope>
    <source>
        <strain evidence="1 2">DSM 44720</strain>
    </source>
</reference>
<dbReference type="RefSeq" id="WP_106193907.1">
    <property type="nucleotide sequence ID" value="NZ_PVTF01000014.1"/>
</dbReference>
<evidence type="ECO:0000313" key="2">
    <source>
        <dbReference type="Proteomes" id="UP000239494"/>
    </source>
</evidence>
<gene>
    <name evidence="1" type="ORF">CLV43_114287</name>
</gene>
<accession>A0A2T0SPM8</accession>
<dbReference type="OrthoDB" id="3078601at2"/>
<dbReference type="Proteomes" id="UP000239494">
    <property type="component" value="Unassembled WGS sequence"/>
</dbReference>
<name>A0A2T0SPM8_9PSEU</name>
<dbReference type="EMBL" id="PVTF01000014">
    <property type="protein sequence ID" value="PRY35369.1"/>
    <property type="molecule type" value="Genomic_DNA"/>
</dbReference>
<protein>
    <submittedName>
        <fullName evidence="1">Uncharacterized protein</fullName>
    </submittedName>
</protein>
<sequence>MAIQKHVALQLSPGKGSVLVDGVDIGPAVTDLVLRADARNRALELQLVTHDVTVDGVTSVAIPQETRAALLTLGWTPPVLDHADADELCRVLQLITEHDTDYEIRYLLVFKALDLALGLGYAAGFAPDPAEPDWPVAYIELPTGQVSWHMPKHTVEFDGHSTGGKYRRVREFIASQRGLR</sequence>
<comment type="caution">
    <text evidence="1">The sequence shown here is derived from an EMBL/GenBank/DDBJ whole genome shotgun (WGS) entry which is preliminary data.</text>
</comment>
<evidence type="ECO:0000313" key="1">
    <source>
        <dbReference type="EMBL" id="PRY35369.1"/>
    </source>
</evidence>
<dbReference type="AlphaFoldDB" id="A0A2T0SPM8"/>
<organism evidence="1 2">
    <name type="scientific">Umezawaea tangerina</name>
    <dbReference type="NCBI Taxonomy" id="84725"/>
    <lineage>
        <taxon>Bacteria</taxon>
        <taxon>Bacillati</taxon>
        <taxon>Actinomycetota</taxon>
        <taxon>Actinomycetes</taxon>
        <taxon>Pseudonocardiales</taxon>
        <taxon>Pseudonocardiaceae</taxon>
        <taxon>Umezawaea</taxon>
    </lineage>
</organism>